<dbReference type="Pfam" id="PF12833">
    <property type="entry name" value="HTH_18"/>
    <property type="match status" value="1"/>
</dbReference>
<accession>A0A344L0U4</accession>
<evidence type="ECO:0000313" key="6">
    <source>
        <dbReference type="Proteomes" id="UP000250434"/>
    </source>
</evidence>
<dbReference type="GO" id="GO:0043565">
    <property type="term" value="F:sequence-specific DNA binding"/>
    <property type="evidence" value="ECO:0007669"/>
    <property type="project" value="InterPro"/>
</dbReference>
<dbReference type="Proteomes" id="UP000250434">
    <property type="component" value="Chromosome"/>
</dbReference>
<evidence type="ECO:0000256" key="2">
    <source>
        <dbReference type="ARBA" id="ARBA00023125"/>
    </source>
</evidence>
<dbReference type="InterPro" id="IPR003313">
    <property type="entry name" value="AraC-bd"/>
</dbReference>
<dbReference type="GO" id="GO:0003700">
    <property type="term" value="F:DNA-binding transcription factor activity"/>
    <property type="evidence" value="ECO:0007669"/>
    <property type="project" value="InterPro"/>
</dbReference>
<dbReference type="InterPro" id="IPR018060">
    <property type="entry name" value="HTH_AraC"/>
</dbReference>
<keyword evidence="1" id="KW-0805">Transcription regulation</keyword>
<dbReference type="KEGG" id="aab:A4R43_03335"/>
<feature type="domain" description="HTH araC/xylS-type" evidence="4">
    <location>
        <begin position="177"/>
        <end position="253"/>
    </location>
</feature>
<evidence type="ECO:0000313" key="5">
    <source>
        <dbReference type="EMBL" id="AXB41668.1"/>
    </source>
</evidence>
<dbReference type="CDD" id="cd06124">
    <property type="entry name" value="cupin_NimR-like_N"/>
    <property type="match status" value="1"/>
</dbReference>
<dbReference type="SUPFAM" id="SSF46689">
    <property type="entry name" value="Homeodomain-like"/>
    <property type="match status" value="1"/>
</dbReference>
<dbReference type="RefSeq" id="WP_113690939.1">
    <property type="nucleotide sequence ID" value="NZ_CP015163.1"/>
</dbReference>
<organism evidence="5 6">
    <name type="scientific">Amycolatopsis albispora</name>
    <dbReference type="NCBI Taxonomy" id="1804986"/>
    <lineage>
        <taxon>Bacteria</taxon>
        <taxon>Bacillati</taxon>
        <taxon>Actinomycetota</taxon>
        <taxon>Actinomycetes</taxon>
        <taxon>Pseudonocardiales</taxon>
        <taxon>Pseudonocardiaceae</taxon>
        <taxon>Amycolatopsis</taxon>
    </lineage>
</organism>
<dbReference type="Pfam" id="PF02311">
    <property type="entry name" value="AraC_binding"/>
    <property type="match status" value="1"/>
</dbReference>
<dbReference type="AlphaFoldDB" id="A0A344L0U4"/>
<dbReference type="SMART" id="SM00342">
    <property type="entry name" value="HTH_ARAC"/>
    <property type="match status" value="1"/>
</dbReference>
<dbReference type="Gene3D" id="1.10.10.60">
    <property type="entry name" value="Homeodomain-like"/>
    <property type="match status" value="1"/>
</dbReference>
<dbReference type="PROSITE" id="PS01124">
    <property type="entry name" value="HTH_ARAC_FAMILY_2"/>
    <property type="match status" value="1"/>
</dbReference>
<dbReference type="InterPro" id="IPR011051">
    <property type="entry name" value="RmlC_Cupin_sf"/>
</dbReference>
<dbReference type="Gene3D" id="2.60.120.10">
    <property type="entry name" value="Jelly Rolls"/>
    <property type="match status" value="1"/>
</dbReference>
<sequence>MKNIPVAELDDDPRAVLPIATDYPPGCLLDWHEHRRAQFLYAARGTMVADTDRGTWTIPRERAVMIPARTRHRVMMDGVRTASLYVEPAAVPWWPDSCEVVEVGPLLRELLLAAAELPVGYRVSGRDGALIDLLLHELATLTPLPLHVPLPTSPVLRSLCREFLLHPHVSVTNADWARAALLSERSLTRLFQREVGTGPSAWRRRAGLLAAVPLLRDETVSEVAARLGYATPAAFTHAFTRELSMTPSSLRTVPS</sequence>
<evidence type="ECO:0000259" key="4">
    <source>
        <dbReference type="PROSITE" id="PS01124"/>
    </source>
</evidence>
<reference evidence="5 6" key="1">
    <citation type="submission" date="2016-04" db="EMBL/GenBank/DDBJ databases">
        <title>Complete genome sequence and analysis of deep-sea sediment isolate, Amycolatopsis sp. WP1.</title>
        <authorList>
            <person name="Wang H."/>
            <person name="Chen S."/>
            <person name="Wu Q."/>
        </authorList>
    </citation>
    <scope>NUCLEOTIDE SEQUENCE [LARGE SCALE GENOMIC DNA]</scope>
    <source>
        <strain evidence="5 6">WP1</strain>
    </source>
</reference>
<dbReference type="OrthoDB" id="2039152at2"/>
<gene>
    <name evidence="5" type="ORF">A4R43_03335</name>
</gene>
<dbReference type="SUPFAM" id="SSF51182">
    <property type="entry name" value="RmlC-like cupins"/>
    <property type="match status" value="1"/>
</dbReference>
<evidence type="ECO:0000256" key="3">
    <source>
        <dbReference type="ARBA" id="ARBA00023163"/>
    </source>
</evidence>
<keyword evidence="3" id="KW-0804">Transcription</keyword>
<dbReference type="EMBL" id="CP015163">
    <property type="protein sequence ID" value="AXB41668.1"/>
    <property type="molecule type" value="Genomic_DNA"/>
</dbReference>
<dbReference type="InterPro" id="IPR014710">
    <property type="entry name" value="RmlC-like_jellyroll"/>
</dbReference>
<protein>
    <submittedName>
        <fullName evidence="5">AraC family transcriptional regulator</fullName>
    </submittedName>
</protein>
<keyword evidence="2" id="KW-0238">DNA-binding</keyword>
<evidence type="ECO:0000256" key="1">
    <source>
        <dbReference type="ARBA" id="ARBA00023015"/>
    </source>
</evidence>
<name>A0A344L0U4_9PSEU</name>
<proteinExistence type="predicted"/>
<keyword evidence="6" id="KW-1185">Reference proteome</keyword>
<dbReference type="InterPro" id="IPR009057">
    <property type="entry name" value="Homeodomain-like_sf"/>
</dbReference>
<dbReference type="PANTHER" id="PTHR11019:SF159">
    <property type="entry name" value="TRANSCRIPTIONAL REGULATOR-RELATED"/>
    <property type="match status" value="1"/>
</dbReference>
<dbReference type="PANTHER" id="PTHR11019">
    <property type="entry name" value="HTH-TYPE TRANSCRIPTIONAL REGULATOR NIMR"/>
    <property type="match status" value="1"/>
</dbReference>